<accession>A0ABR4IMY9</accession>
<keyword evidence="1" id="KW-0472">Membrane</keyword>
<organism evidence="2 3">
    <name type="scientific">Aspergillus pseudoustus</name>
    <dbReference type="NCBI Taxonomy" id="1810923"/>
    <lineage>
        <taxon>Eukaryota</taxon>
        <taxon>Fungi</taxon>
        <taxon>Dikarya</taxon>
        <taxon>Ascomycota</taxon>
        <taxon>Pezizomycotina</taxon>
        <taxon>Eurotiomycetes</taxon>
        <taxon>Eurotiomycetidae</taxon>
        <taxon>Eurotiales</taxon>
        <taxon>Aspergillaceae</taxon>
        <taxon>Aspergillus</taxon>
        <taxon>Aspergillus subgen. Nidulantes</taxon>
    </lineage>
</organism>
<reference evidence="2 3" key="1">
    <citation type="submission" date="2024-07" db="EMBL/GenBank/DDBJ databases">
        <title>Section-level genome sequencing and comparative genomics of Aspergillus sections Usti and Cavernicolus.</title>
        <authorList>
            <consortium name="Lawrence Berkeley National Laboratory"/>
            <person name="Nybo J.L."/>
            <person name="Vesth T.C."/>
            <person name="Theobald S."/>
            <person name="Frisvad J.C."/>
            <person name="Larsen T.O."/>
            <person name="Kjaerboelling I."/>
            <person name="Rothschild-Mancinelli K."/>
            <person name="Lyhne E.K."/>
            <person name="Kogle M.E."/>
            <person name="Barry K."/>
            <person name="Clum A."/>
            <person name="Na H."/>
            <person name="Ledsgaard L."/>
            <person name="Lin J."/>
            <person name="Lipzen A."/>
            <person name="Kuo A."/>
            <person name="Riley R."/>
            <person name="Mondo S."/>
            <person name="Labutti K."/>
            <person name="Haridas S."/>
            <person name="Pangalinan J."/>
            <person name="Salamov A.A."/>
            <person name="Simmons B.A."/>
            <person name="Magnuson J.K."/>
            <person name="Chen J."/>
            <person name="Drula E."/>
            <person name="Henrissat B."/>
            <person name="Wiebenga A."/>
            <person name="Lubbers R.J."/>
            <person name="Gomes A.C."/>
            <person name="Makela M.R."/>
            <person name="Stajich J."/>
            <person name="Grigoriev I.V."/>
            <person name="Mortensen U.H."/>
            <person name="De Vries R.P."/>
            <person name="Baker S.E."/>
            <person name="Andersen M.R."/>
        </authorList>
    </citation>
    <scope>NUCLEOTIDE SEQUENCE [LARGE SCALE GENOMIC DNA]</scope>
    <source>
        <strain evidence="2 3">CBS 123904</strain>
    </source>
</reference>
<feature type="transmembrane region" description="Helical" evidence="1">
    <location>
        <begin position="125"/>
        <end position="144"/>
    </location>
</feature>
<dbReference type="Proteomes" id="UP001610446">
    <property type="component" value="Unassembled WGS sequence"/>
</dbReference>
<gene>
    <name evidence="2" type="ORF">BJY01DRAFT_255124</name>
</gene>
<keyword evidence="1" id="KW-1133">Transmembrane helix</keyword>
<feature type="transmembrane region" description="Helical" evidence="1">
    <location>
        <begin position="156"/>
        <end position="174"/>
    </location>
</feature>
<feature type="transmembrane region" description="Helical" evidence="1">
    <location>
        <begin position="239"/>
        <end position="258"/>
    </location>
</feature>
<comment type="caution">
    <text evidence="2">The sequence shown here is derived from an EMBL/GenBank/DDBJ whole genome shotgun (WGS) entry which is preliminary data.</text>
</comment>
<feature type="transmembrane region" description="Helical" evidence="1">
    <location>
        <begin position="364"/>
        <end position="385"/>
    </location>
</feature>
<evidence type="ECO:0000313" key="2">
    <source>
        <dbReference type="EMBL" id="KAL2829110.1"/>
    </source>
</evidence>
<evidence type="ECO:0000256" key="1">
    <source>
        <dbReference type="SAM" id="Phobius"/>
    </source>
</evidence>
<keyword evidence="1" id="KW-0812">Transmembrane</keyword>
<feature type="transmembrane region" description="Helical" evidence="1">
    <location>
        <begin position="54"/>
        <end position="73"/>
    </location>
</feature>
<name>A0ABR4IMY9_9EURO</name>
<sequence>MAPLSVSPSALTSAVLTTSEKSPFTKTAGTVPSRPPLNRPAPLFFIQDIRTRKLLAIEVAALVVFLIYTTILFKLPSLWSHRTISSEQNQTSSSSNFMLDIIPSREHRRLKNEDASLTRHIAVDVWFGLVLLPTFDATAILTTFNPAIIARWHYFVSIRMMLLAYLASYTVILSGKPRTSAYIHEYPALVFVLGLAIYVALGACLDLCRAPPPRKRQGMMNLHKWTVSEYINFLGRPNGIWCTAVVSTVLTCGLAPLLALPVEWSSIIPVIAVAFEIVILRTPRFRRTWQYTLISAPFFHGGVCIHWGLRQLSTSPELVLPPWIFLLLLVASRVVEDVHLRTLFRDCAEFRWSRRNALLPTRRLVQVAVVVLVLEFLQVPVLRWVKPVAVLVIYLASIVVVTLPVAYNAVFGRGSERTKHM</sequence>
<proteinExistence type="predicted"/>
<dbReference type="EMBL" id="JBFXLU010000342">
    <property type="protein sequence ID" value="KAL2829110.1"/>
    <property type="molecule type" value="Genomic_DNA"/>
</dbReference>
<keyword evidence="3" id="KW-1185">Reference proteome</keyword>
<feature type="transmembrane region" description="Helical" evidence="1">
    <location>
        <begin position="391"/>
        <end position="411"/>
    </location>
</feature>
<evidence type="ECO:0000313" key="3">
    <source>
        <dbReference type="Proteomes" id="UP001610446"/>
    </source>
</evidence>
<feature type="transmembrane region" description="Helical" evidence="1">
    <location>
        <begin position="264"/>
        <end position="282"/>
    </location>
</feature>
<protein>
    <submittedName>
        <fullName evidence="2">Uncharacterized protein</fullName>
    </submittedName>
</protein>
<feature type="transmembrane region" description="Helical" evidence="1">
    <location>
        <begin position="186"/>
        <end position="208"/>
    </location>
</feature>